<sequence length="259" mass="28668">MGTWLIGISGFLGHGNAIIAELWGVILGLQTANKTNFSRVMVEMDSLVGINLMNGPFVNDFHLLAPMIFKCKCLASKLLEARFGHTHSEGNSIADGLAKHGLTSKKDYHLFRRAPPFATLAYRSDLAGISFPKQTGKGDILCAETNGILNDLLLAWNKNMKKIIVELDSLQAINLIKDNTDKEHALSFIINKITNLFDRDWDVRLVHVNRDGNSLANALAFRDHVLDYGLHAFDVPPHSCIEILREHRTKACVPTSPAS</sequence>
<protein>
    <submittedName>
        <fullName evidence="2">Putative ribonuclease H-like domain-containing protein</fullName>
    </submittedName>
</protein>
<dbReference type="EMBL" id="JAAIUW010000007">
    <property type="protein sequence ID" value="KAF7824219.1"/>
    <property type="molecule type" value="Genomic_DNA"/>
</dbReference>
<dbReference type="InterPro" id="IPR002156">
    <property type="entry name" value="RNaseH_domain"/>
</dbReference>
<name>A0A834TU94_9FABA</name>
<dbReference type="InterPro" id="IPR044730">
    <property type="entry name" value="RNase_H-like_dom_plant"/>
</dbReference>
<dbReference type="Pfam" id="PF13456">
    <property type="entry name" value="RVT_3"/>
    <property type="match status" value="2"/>
</dbReference>
<evidence type="ECO:0000313" key="2">
    <source>
        <dbReference type="EMBL" id="KAF7824219.1"/>
    </source>
</evidence>
<keyword evidence="3" id="KW-1185">Reference proteome</keyword>
<evidence type="ECO:0000259" key="1">
    <source>
        <dbReference type="Pfam" id="PF13456"/>
    </source>
</evidence>
<dbReference type="AlphaFoldDB" id="A0A834TU94"/>
<dbReference type="CDD" id="cd06222">
    <property type="entry name" value="RNase_H_like"/>
    <property type="match status" value="2"/>
</dbReference>
<organism evidence="2 3">
    <name type="scientific">Senna tora</name>
    <dbReference type="NCBI Taxonomy" id="362788"/>
    <lineage>
        <taxon>Eukaryota</taxon>
        <taxon>Viridiplantae</taxon>
        <taxon>Streptophyta</taxon>
        <taxon>Embryophyta</taxon>
        <taxon>Tracheophyta</taxon>
        <taxon>Spermatophyta</taxon>
        <taxon>Magnoliopsida</taxon>
        <taxon>eudicotyledons</taxon>
        <taxon>Gunneridae</taxon>
        <taxon>Pentapetalae</taxon>
        <taxon>rosids</taxon>
        <taxon>fabids</taxon>
        <taxon>Fabales</taxon>
        <taxon>Fabaceae</taxon>
        <taxon>Caesalpinioideae</taxon>
        <taxon>Cassia clade</taxon>
        <taxon>Senna</taxon>
    </lineage>
</organism>
<feature type="domain" description="RNase H type-1" evidence="1">
    <location>
        <begin position="135"/>
        <end position="220"/>
    </location>
</feature>
<dbReference type="GO" id="GO:0003676">
    <property type="term" value="F:nucleic acid binding"/>
    <property type="evidence" value="ECO:0007669"/>
    <property type="project" value="InterPro"/>
</dbReference>
<dbReference type="InterPro" id="IPR053151">
    <property type="entry name" value="RNase_H-like"/>
</dbReference>
<dbReference type="PANTHER" id="PTHR47723">
    <property type="entry name" value="OS05G0353850 PROTEIN"/>
    <property type="match status" value="1"/>
</dbReference>
<comment type="caution">
    <text evidence="2">The sequence shown here is derived from an EMBL/GenBank/DDBJ whole genome shotgun (WGS) entry which is preliminary data.</text>
</comment>
<feature type="domain" description="RNase H type-1" evidence="1">
    <location>
        <begin position="5"/>
        <end position="100"/>
    </location>
</feature>
<proteinExistence type="predicted"/>
<evidence type="ECO:0000313" key="3">
    <source>
        <dbReference type="Proteomes" id="UP000634136"/>
    </source>
</evidence>
<dbReference type="GO" id="GO:0004523">
    <property type="term" value="F:RNA-DNA hybrid ribonuclease activity"/>
    <property type="evidence" value="ECO:0007669"/>
    <property type="project" value="InterPro"/>
</dbReference>
<dbReference type="PANTHER" id="PTHR47723:SF20">
    <property type="entry name" value="RNASE H TYPE-1 DOMAIN-CONTAINING PROTEIN"/>
    <property type="match status" value="1"/>
</dbReference>
<dbReference type="InterPro" id="IPR012337">
    <property type="entry name" value="RNaseH-like_sf"/>
</dbReference>
<accession>A0A834TU94</accession>
<gene>
    <name evidence="2" type="ORF">G2W53_022363</name>
</gene>
<reference evidence="2" key="1">
    <citation type="submission" date="2020-09" db="EMBL/GenBank/DDBJ databases">
        <title>Genome-Enabled Discovery of Anthraquinone Biosynthesis in Senna tora.</title>
        <authorList>
            <person name="Kang S.-H."/>
            <person name="Pandey R.P."/>
            <person name="Lee C.-M."/>
            <person name="Sim J.-S."/>
            <person name="Jeong J.-T."/>
            <person name="Choi B.-S."/>
            <person name="Jung M."/>
            <person name="Ginzburg D."/>
            <person name="Zhao K."/>
            <person name="Won S.Y."/>
            <person name="Oh T.-J."/>
            <person name="Yu Y."/>
            <person name="Kim N.-H."/>
            <person name="Lee O.R."/>
            <person name="Lee T.-H."/>
            <person name="Bashyal P."/>
            <person name="Kim T.-S."/>
            <person name="Lee W.-H."/>
            <person name="Kawkins C."/>
            <person name="Kim C.-K."/>
            <person name="Kim J.S."/>
            <person name="Ahn B.O."/>
            <person name="Rhee S.Y."/>
            <person name="Sohng J.K."/>
        </authorList>
    </citation>
    <scope>NUCLEOTIDE SEQUENCE</scope>
    <source>
        <tissue evidence="2">Leaf</tissue>
    </source>
</reference>
<dbReference type="SUPFAM" id="SSF53098">
    <property type="entry name" value="Ribonuclease H-like"/>
    <property type="match status" value="2"/>
</dbReference>
<dbReference type="Gene3D" id="3.30.420.10">
    <property type="entry name" value="Ribonuclease H-like superfamily/Ribonuclease H"/>
    <property type="match status" value="2"/>
</dbReference>
<dbReference type="Proteomes" id="UP000634136">
    <property type="component" value="Unassembled WGS sequence"/>
</dbReference>
<dbReference type="InterPro" id="IPR036397">
    <property type="entry name" value="RNaseH_sf"/>
</dbReference>
<dbReference type="OrthoDB" id="1436370at2759"/>